<evidence type="ECO:0000313" key="2">
    <source>
        <dbReference type="Proteomes" id="UP001243330"/>
    </source>
</evidence>
<reference evidence="1" key="1">
    <citation type="submission" date="2023-01" db="EMBL/GenBank/DDBJ databases">
        <title>Colletotrichum chrysophilum M932 genome sequence.</title>
        <authorList>
            <person name="Baroncelli R."/>
        </authorList>
    </citation>
    <scope>NUCLEOTIDE SEQUENCE</scope>
    <source>
        <strain evidence="1">M932</strain>
    </source>
</reference>
<organism evidence="1 2">
    <name type="scientific">Colletotrichum chrysophilum</name>
    <dbReference type="NCBI Taxonomy" id="1836956"/>
    <lineage>
        <taxon>Eukaryota</taxon>
        <taxon>Fungi</taxon>
        <taxon>Dikarya</taxon>
        <taxon>Ascomycota</taxon>
        <taxon>Pezizomycotina</taxon>
        <taxon>Sordariomycetes</taxon>
        <taxon>Hypocreomycetidae</taxon>
        <taxon>Glomerellales</taxon>
        <taxon>Glomerellaceae</taxon>
        <taxon>Colletotrichum</taxon>
        <taxon>Colletotrichum gloeosporioides species complex</taxon>
    </lineage>
</organism>
<protein>
    <submittedName>
        <fullName evidence="1">Uncharacterized protein</fullName>
    </submittedName>
</protein>
<comment type="caution">
    <text evidence="1">The sequence shown here is derived from an EMBL/GenBank/DDBJ whole genome shotgun (WGS) entry which is preliminary data.</text>
</comment>
<accession>A0AAD9AM95</accession>
<dbReference type="EMBL" id="JAQOWY010000127">
    <property type="protein sequence ID" value="KAK1850119.1"/>
    <property type="molecule type" value="Genomic_DNA"/>
</dbReference>
<sequence>MQQRGLLCPILGETLEGRIPTEGTPLEGRRAVAAAWPWAWAWAWARWLHLLAPIRPLATGRWWMGGDIPYLHGEKVPGPGSVPSVSIAPEPLEMLRHDEFSGYFQLEVT</sequence>
<gene>
    <name evidence="1" type="ORF">CCHR01_07276</name>
</gene>
<evidence type="ECO:0000313" key="1">
    <source>
        <dbReference type="EMBL" id="KAK1850119.1"/>
    </source>
</evidence>
<proteinExistence type="predicted"/>
<dbReference type="AlphaFoldDB" id="A0AAD9AM95"/>
<dbReference type="Proteomes" id="UP001243330">
    <property type="component" value="Unassembled WGS sequence"/>
</dbReference>
<name>A0AAD9AM95_9PEZI</name>
<keyword evidence="2" id="KW-1185">Reference proteome</keyword>